<evidence type="ECO:0000256" key="6">
    <source>
        <dbReference type="SAM" id="Phobius"/>
    </source>
</evidence>
<name>A0ABU8C3S7_9GAMM</name>
<dbReference type="EMBL" id="JALAAR010000002">
    <property type="protein sequence ID" value="MEH8016313.1"/>
    <property type="molecule type" value="Genomic_DNA"/>
</dbReference>
<reference evidence="7 8" key="1">
    <citation type="journal article" date="2023" name="Ecotoxicol. Environ. Saf.">
        <title>Mercury remediation potential of mercury-resistant strain Rheinheimera metallidurans sp. nov. isolated from a municipal waste dumping site.</title>
        <authorList>
            <person name="Yadav V."/>
            <person name="Manjhi A."/>
            <person name="Vadakedath N."/>
        </authorList>
    </citation>
    <scope>NUCLEOTIDE SEQUENCE [LARGE SCALE GENOMIC DNA]</scope>
    <source>
        <strain evidence="7 8">E-49</strain>
    </source>
</reference>
<evidence type="ECO:0000313" key="8">
    <source>
        <dbReference type="Proteomes" id="UP001375382"/>
    </source>
</evidence>
<dbReference type="Pfam" id="PF03626">
    <property type="entry name" value="COX4_pro"/>
    <property type="match status" value="1"/>
</dbReference>
<evidence type="ECO:0000256" key="4">
    <source>
        <dbReference type="ARBA" id="ARBA00022989"/>
    </source>
</evidence>
<feature type="transmembrane region" description="Helical" evidence="6">
    <location>
        <begin position="12"/>
        <end position="30"/>
    </location>
</feature>
<evidence type="ECO:0000256" key="2">
    <source>
        <dbReference type="ARBA" id="ARBA00022475"/>
    </source>
</evidence>
<comment type="caution">
    <text evidence="7">The sequence shown here is derived from an EMBL/GenBank/DDBJ whole genome shotgun (WGS) entry which is preliminary data.</text>
</comment>
<dbReference type="Proteomes" id="UP001375382">
    <property type="component" value="Unassembled WGS sequence"/>
</dbReference>
<evidence type="ECO:0000256" key="5">
    <source>
        <dbReference type="ARBA" id="ARBA00023136"/>
    </source>
</evidence>
<protein>
    <submittedName>
        <fullName evidence="7">Cytochrome C oxidase subunit IV family protein</fullName>
    </submittedName>
</protein>
<proteinExistence type="predicted"/>
<dbReference type="RefSeq" id="WP_335734726.1">
    <property type="nucleotide sequence ID" value="NZ_JALAAR010000002.1"/>
</dbReference>
<feature type="transmembrane region" description="Helical" evidence="6">
    <location>
        <begin position="42"/>
        <end position="60"/>
    </location>
</feature>
<keyword evidence="8" id="KW-1185">Reference proteome</keyword>
<keyword evidence="4 6" id="KW-1133">Transmembrane helix</keyword>
<dbReference type="InterPro" id="IPR005171">
    <property type="entry name" value="Cyt_c_oxidase_su4_prok"/>
</dbReference>
<keyword evidence="3 6" id="KW-0812">Transmembrane</keyword>
<evidence type="ECO:0000313" key="7">
    <source>
        <dbReference type="EMBL" id="MEH8016313.1"/>
    </source>
</evidence>
<comment type="subcellular location">
    <subcellularLocation>
        <location evidence="1">Cell membrane</location>
        <topology evidence="1">Multi-pass membrane protein</topology>
    </subcellularLocation>
</comment>
<sequence>MSADHAQQHPISLYFKVWGLLFLLSFFSYMVDYLHLQGPLRWTLVLIFMLLKAGLILSVFMHVKWERLALKLLLFVPLFAIAVFIALMAIEGDYTHALRLLYFHQY</sequence>
<keyword evidence="5 6" id="KW-0472">Membrane</keyword>
<feature type="transmembrane region" description="Helical" evidence="6">
    <location>
        <begin position="72"/>
        <end position="90"/>
    </location>
</feature>
<organism evidence="7 8">
    <name type="scientific">Rheinheimera muenzenbergensis</name>
    <dbReference type="NCBI Taxonomy" id="1193628"/>
    <lineage>
        <taxon>Bacteria</taxon>
        <taxon>Pseudomonadati</taxon>
        <taxon>Pseudomonadota</taxon>
        <taxon>Gammaproteobacteria</taxon>
        <taxon>Chromatiales</taxon>
        <taxon>Chromatiaceae</taxon>
        <taxon>Rheinheimera</taxon>
    </lineage>
</organism>
<evidence type="ECO:0000256" key="3">
    <source>
        <dbReference type="ARBA" id="ARBA00022692"/>
    </source>
</evidence>
<accession>A0ABU8C3S7</accession>
<evidence type="ECO:0000256" key="1">
    <source>
        <dbReference type="ARBA" id="ARBA00004651"/>
    </source>
</evidence>
<gene>
    <name evidence="7" type="ORF">MN202_03655</name>
</gene>
<keyword evidence="2" id="KW-1003">Cell membrane</keyword>